<dbReference type="EMBL" id="VJMJ01000216">
    <property type="protein sequence ID" value="KAF0726425.1"/>
    <property type="molecule type" value="Genomic_DNA"/>
</dbReference>
<evidence type="ECO:0000313" key="5">
    <source>
        <dbReference type="Proteomes" id="UP000481153"/>
    </source>
</evidence>
<reference evidence="4 5" key="1">
    <citation type="submission" date="2019-07" db="EMBL/GenBank/DDBJ databases">
        <title>Genomics analysis of Aphanomyces spp. identifies a new class of oomycete effector associated with host adaptation.</title>
        <authorList>
            <person name="Gaulin E."/>
        </authorList>
    </citation>
    <scope>NUCLEOTIDE SEQUENCE [LARGE SCALE GENOMIC DNA]</scope>
    <source>
        <strain evidence="4 5">ATCC 201684</strain>
    </source>
</reference>
<proteinExistence type="predicted"/>
<evidence type="ECO:0000259" key="3">
    <source>
        <dbReference type="PROSITE" id="PS50222"/>
    </source>
</evidence>
<dbReference type="InterPro" id="IPR052394">
    <property type="entry name" value="LRR-containing"/>
</dbReference>
<feature type="domain" description="EF-hand" evidence="3">
    <location>
        <begin position="611"/>
        <end position="646"/>
    </location>
</feature>
<organism evidence="4 5">
    <name type="scientific">Aphanomyces euteiches</name>
    <dbReference type="NCBI Taxonomy" id="100861"/>
    <lineage>
        <taxon>Eukaryota</taxon>
        <taxon>Sar</taxon>
        <taxon>Stramenopiles</taxon>
        <taxon>Oomycota</taxon>
        <taxon>Saprolegniomycetes</taxon>
        <taxon>Saprolegniales</taxon>
        <taxon>Verrucalvaceae</taxon>
        <taxon>Aphanomyces</taxon>
    </lineage>
</organism>
<evidence type="ECO:0000313" key="4">
    <source>
        <dbReference type="EMBL" id="KAF0726425.1"/>
    </source>
</evidence>
<dbReference type="AlphaFoldDB" id="A0A6G0WGZ0"/>
<feature type="region of interest" description="Disordered" evidence="2">
    <location>
        <begin position="1193"/>
        <end position="1223"/>
    </location>
</feature>
<keyword evidence="5" id="KW-1185">Reference proteome</keyword>
<name>A0A6G0WGZ0_9STRA</name>
<dbReference type="InterPro" id="IPR011992">
    <property type="entry name" value="EF-hand-dom_pair"/>
</dbReference>
<protein>
    <recommendedName>
        <fullName evidence="3">EF-hand domain-containing protein</fullName>
    </recommendedName>
</protein>
<dbReference type="Pfam" id="PF13516">
    <property type="entry name" value="LRR_6"/>
    <property type="match status" value="4"/>
</dbReference>
<dbReference type="Proteomes" id="UP000481153">
    <property type="component" value="Unassembled WGS sequence"/>
</dbReference>
<dbReference type="SUPFAM" id="SSF52047">
    <property type="entry name" value="RNI-like"/>
    <property type="match status" value="1"/>
</dbReference>
<evidence type="ECO:0000256" key="1">
    <source>
        <dbReference type="ARBA" id="ARBA00022837"/>
    </source>
</evidence>
<dbReference type="InterPro" id="IPR032675">
    <property type="entry name" value="LRR_dom_sf"/>
</dbReference>
<dbReference type="Pfam" id="PF13499">
    <property type="entry name" value="EF-hand_7"/>
    <property type="match status" value="1"/>
</dbReference>
<dbReference type="PANTHER" id="PTHR24114">
    <property type="entry name" value="LEUCINE RICH REPEAT FAMILY PROTEIN"/>
    <property type="match status" value="1"/>
</dbReference>
<sequence length="1223" mass="135729">MTVTTAAVVERDLYIRVTPRQCKKCRALSETSSAAKAAADSCSKCKRRRRQRQRSIWETASLNRSWEIPDAVKMQLPLVARDKAPESTPCETFLQWSNLQLPPPPSATTSVRSLHPAAASATASDGKKQVKRRGFERSRAFLIDAAAVDTNMLLETQRNKYFGAAGVASSRAIYAKLASQRYLQSDGTAGLVDKFKSMLASQNEPSPDAIGAFNSNEAFTARHKFLSLCLDHELPPCLRLIIRHKVSAEINVSHMSMGDALAQVFCQCLVDLPMVLALNMRNNRLTDAGIQAVVDVVVRKADLCSLDISENKVDGAASVALAAFLSTPSCGLTTLALSQCDIDDNEVLGFAKALCANKTLHNLDLSRNLIGSNEALNVVQPDLTTGGEALAEMLTANNHLTSLNLSWNFLRLNSAVELGRALALNNSLKTLNLSYNAFGNDGAQAIGCALQQNMCLETLDLSQNNIPSRAAFVIAQSLHANDSLATLLMDGNPLGRVGGQTLLQAISTAGHRNLHISLAGCNFEIDDHGSFDPLDATGTYDLDMSLPYERAIALELLRLANTQNGCKFLSFVHVMEKAAPRPIPCEKRRASHARAQLLSKRTTHDVLRGRMASDRLEALFKTLDADGSGTITAEELRQGMRTQGLHLSLQEAKHMVARYDLDGSGTIELAEFVDLMSQFYFDDKPLMEWIDTSTGLPLEIPQDGRLQLNFLDLHIPADADETVSKAGIQLLLENIATDPNQVNLIYMAKHNMHLRQTEAQLLLDALVKKIDVVDALVMLLPQVVDANHACPLIELNTDNYQRLRLQALLREMYGPIVGLATGHYALDLGDAHDRATFKKMIELNNKLMTSRREKNLKDTSQHENHSCFRNERLNHHAFVITPAFYDDLPKYGALEFDFVQLSRPIAGILPMSDNRFKQLIARLYLDDAALSLSRSDLATPATPSAAGGAAARQLNVHVYNYLLELQHGQVLVGDLHNRDIAASVPNMQDHSDHLSARRLLMELQALFCTRWLTTRQAILILSRWPPSFGSTRVDAALMLFDRILDLYNFTQIFAALDDEQCAQVIYRLGWLNLWSPLNPELYYELDLTIYEQREVTKVLVELALDEPGENWQNAIFGWDRDSPMPGWVLNMSWLTPGNFPVKGYLRLEYYSGADKGCSPVWPTRRASAQNVLAELPHQFEDFLAHREKIRRAFSRRQAQRESKSAAKTPPQEQTKPLSPPTNA</sequence>
<dbReference type="VEuPathDB" id="FungiDB:AeMF1_014531"/>
<dbReference type="SMART" id="SM00368">
    <property type="entry name" value="LRR_RI"/>
    <property type="match status" value="8"/>
</dbReference>
<dbReference type="SUPFAM" id="SSF47473">
    <property type="entry name" value="EF-hand"/>
    <property type="match status" value="1"/>
</dbReference>
<dbReference type="PANTHER" id="PTHR24114:SF2">
    <property type="entry name" value="F-BOX DOMAIN-CONTAINING PROTEIN-RELATED"/>
    <property type="match status" value="1"/>
</dbReference>
<dbReference type="GO" id="GO:0005509">
    <property type="term" value="F:calcium ion binding"/>
    <property type="evidence" value="ECO:0007669"/>
    <property type="project" value="InterPro"/>
</dbReference>
<feature type="domain" description="EF-hand" evidence="3">
    <location>
        <begin position="647"/>
        <end position="682"/>
    </location>
</feature>
<dbReference type="InterPro" id="IPR018247">
    <property type="entry name" value="EF_Hand_1_Ca_BS"/>
</dbReference>
<comment type="caution">
    <text evidence="4">The sequence shown here is derived from an EMBL/GenBank/DDBJ whole genome shotgun (WGS) entry which is preliminary data.</text>
</comment>
<dbReference type="CDD" id="cd00051">
    <property type="entry name" value="EFh"/>
    <property type="match status" value="1"/>
</dbReference>
<accession>A0A6G0WGZ0</accession>
<dbReference type="SMART" id="SM00054">
    <property type="entry name" value="EFh"/>
    <property type="match status" value="2"/>
</dbReference>
<feature type="region of interest" description="Disordered" evidence="2">
    <location>
        <begin position="104"/>
        <end position="131"/>
    </location>
</feature>
<dbReference type="Gene3D" id="1.10.238.10">
    <property type="entry name" value="EF-hand"/>
    <property type="match status" value="1"/>
</dbReference>
<evidence type="ECO:0000256" key="2">
    <source>
        <dbReference type="SAM" id="MobiDB-lite"/>
    </source>
</evidence>
<dbReference type="Gene3D" id="3.80.10.10">
    <property type="entry name" value="Ribonuclease Inhibitor"/>
    <property type="match status" value="1"/>
</dbReference>
<dbReference type="PROSITE" id="PS50222">
    <property type="entry name" value="EF_HAND_2"/>
    <property type="match status" value="2"/>
</dbReference>
<dbReference type="InterPro" id="IPR002048">
    <property type="entry name" value="EF_hand_dom"/>
</dbReference>
<dbReference type="PROSITE" id="PS00018">
    <property type="entry name" value="EF_HAND_1"/>
    <property type="match status" value="2"/>
</dbReference>
<keyword evidence="1" id="KW-0106">Calcium</keyword>
<gene>
    <name evidence="4" type="ORF">Ae201684_015313</name>
</gene>
<dbReference type="InterPro" id="IPR001611">
    <property type="entry name" value="Leu-rich_rpt"/>
</dbReference>